<dbReference type="AlphaFoldDB" id="A0A8J6LAY1"/>
<evidence type="ECO:0000313" key="2">
    <source>
        <dbReference type="EMBL" id="KAH0814445.1"/>
    </source>
</evidence>
<organism evidence="2 3">
    <name type="scientific">Tenebrio molitor</name>
    <name type="common">Yellow mealworm beetle</name>
    <dbReference type="NCBI Taxonomy" id="7067"/>
    <lineage>
        <taxon>Eukaryota</taxon>
        <taxon>Metazoa</taxon>
        <taxon>Ecdysozoa</taxon>
        <taxon>Arthropoda</taxon>
        <taxon>Hexapoda</taxon>
        <taxon>Insecta</taxon>
        <taxon>Pterygota</taxon>
        <taxon>Neoptera</taxon>
        <taxon>Endopterygota</taxon>
        <taxon>Coleoptera</taxon>
        <taxon>Polyphaga</taxon>
        <taxon>Cucujiformia</taxon>
        <taxon>Tenebrionidae</taxon>
        <taxon>Tenebrio</taxon>
    </lineage>
</organism>
<gene>
    <name evidence="2" type="ORF">GEV33_008345</name>
</gene>
<evidence type="ECO:0008006" key="4">
    <source>
        <dbReference type="Google" id="ProtNLM"/>
    </source>
</evidence>
<feature type="region of interest" description="Disordered" evidence="1">
    <location>
        <begin position="403"/>
        <end position="425"/>
    </location>
</feature>
<feature type="region of interest" description="Disordered" evidence="1">
    <location>
        <begin position="481"/>
        <end position="511"/>
    </location>
</feature>
<dbReference type="Proteomes" id="UP000719412">
    <property type="component" value="Unassembled WGS sequence"/>
</dbReference>
<evidence type="ECO:0000256" key="1">
    <source>
        <dbReference type="SAM" id="MobiDB-lite"/>
    </source>
</evidence>
<evidence type="ECO:0000313" key="3">
    <source>
        <dbReference type="Proteomes" id="UP000719412"/>
    </source>
</evidence>
<protein>
    <recommendedName>
        <fullName evidence="4">DUF4817 domain-containing protein</fullName>
    </recommendedName>
</protein>
<comment type="caution">
    <text evidence="2">The sequence shown here is derived from an EMBL/GenBank/DDBJ whole genome shotgun (WGS) entry which is preliminary data.</text>
</comment>
<accession>A0A8J6LAY1</accession>
<feature type="compositionally biased region" description="Basic and acidic residues" evidence="1">
    <location>
        <begin position="187"/>
        <end position="196"/>
    </location>
</feature>
<feature type="region of interest" description="Disordered" evidence="1">
    <location>
        <begin position="132"/>
        <end position="200"/>
    </location>
</feature>
<reference evidence="2" key="1">
    <citation type="journal article" date="2020" name="J Insects Food Feed">
        <title>The yellow mealworm (Tenebrio molitor) genome: a resource for the emerging insects as food and feed industry.</title>
        <authorList>
            <person name="Eriksson T."/>
            <person name="Andere A."/>
            <person name="Kelstrup H."/>
            <person name="Emery V."/>
            <person name="Picard C."/>
        </authorList>
    </citation>
    <scope>NUCLEOTIDE SEQUENCE</scope>
    <source>
        <strain evidence="2">Stoneville</strain>
        <tissue evidence="2">Whole head</tissue>
    </source>
</reference>
<name>A0A8J6LAY1_TENMO</name>
<proteinExistence type="predicted"/>
<keyword evidence="3" id="KW-1185">Reference proteome</keyword>
<feature type="compositionally biased region" description="Basic and acidic residues" evidence="1">
    <location>
        <begin position="170"/>
        <end position="180"/>
    </location>
</feature>
<dbReference type="EMBL" id="JABDTM020024280">
    <property type="protein sequence ID" value="KAH0814445.1"/>
    <property type="molecule type" value="Genomic_DNA"/>
</dbReference>
<reference evidence="2" key="2">
    <citation type="submission" date="2021-08" db="EMBL/GenBank/DDBJ databases">
        <authorList>
            <person name="Eriksson T."/>
        </authorList>
    </citation>
    <scope>NUCLEOTIDE SEQUENCE</scope>
    <source>
        <strain evidence="2">Stoneville</strain>
        <tissue evidence="2">Whole head</tissue>
    </source>
</reference>
<sequence>MVQYTNPELTDMVLIYGEALTNAGAARRLYMERFPGRQNGLSDPDFRYRPRQFGERRGKYIKVQQTPFWRFSTSRGQRLRPILCNRCWRTRGGGPNRLGNRPRGIPTETSRRIKASFTRVIDPTLQRINFTTLLGRRHPQGSHQRTGPHTGLYLAEEPESKSNSYLARKGRGEEGPRGLSEDTDGVIDQRRKKDSEDLPPALSSRDSFWILSPRPGHLRNYGTFSPVNRNRGRSRSRRVLDLEPEILQAVEEEPNMKQDLLEMEFSIPIIPTSGQKKIHTKSENVVSNNYRLSCGQNGLSDPDFRYRPRQVGERRGKRYKGGTDAMKKVLDRALDRFSTSAGQRLRPILCNRSWRTRGGRPNRLENHLRRIPTETPRRIKASFTRVNDPTHKRSNFVTLLDRRHPQGPLRRAGPHTGLSLAEEPESRSNTYLARSSSVFLLPGVTSPETTRSLGLNFFHFFTGAQGLTVHVFLWEGSRGGRTRGLSEDTGGVIDQRRKKDSEDLPPAPFFPGLIF</sequence>